<accession>A0A6M1LTU7</accession>
<dbReference type="InterPro" id="IPR005064">
    <property type="entry name" value="BUG"/>
</dbReference>
<dbReference type="Pfam" id="PF03401">
    <property type="entry name" value="TctC"/>
    <property type="match status" value="1"/>
</dbReference>
<dbReference type="InterPro" id="IPR042100">
    <property type="entry name" value="Bug_dom1"/>
</dbReference>
<dbReference type="PANTHER" id="PTHR42928:SF5">
    <property type="entry name" value="BLR1237 PROTEIN"/>
    <property type="match status" value="1"/>
</dbReference>
<reference evidence="3 4" key="1">
    <citation type="submission" date="2020-03" db="EMBL/GenBank/DDBJ databases">
        <title>Roseomonas stagni sp. nov., isolated from pond water in Japan.</title>
        <authorList>
            <person name="Furuhata K."/>
            <person name="Miyamoto H."/>
            <person name="Goto K."/>
        </authorList>
    </citation>
    <scope>NUCLEOTIDE SEQUENCE [LARGE SCALE GENOMIC DNA]</scope>
    <source>
        <strain evidence="3 4">PeD5</strain>
    </source>
</reference>
<evidence type="ECO:0000313" key="4">
    <source>
        <dbReference type="Proteomes" id="UP000475385"/>
    </source>
</evidence>
<dbReference type="PANTHER" id="PTHR42928">
    <property type="entry name" value="TRICARBOXYLATE-BINDING PROTEIN"/>
    <property type="match status" value="1"/>
</dbReference>
<feature type="chain" id="PRO_5026976333" evidence="2">
    <location>
        <begin position="26"/>
        <end position="328"/>
    </location>
</feature>
<dbReference type="AlphaFoldDB" id="A0A6M1LTU7"/>
<dbReference type="PIRSF" id="PIRSF017082">
    <property type="entry name" value="YflP"/>
    <property type="match status" value="1"/>
</dbReference>
<name>A0A6M1LTU7_9PROT</name>
<dbReference type="Gene3D" id="3.40.190.10">
    <property type="entry name" value="Periplasmic binding protein-like II"/>
    <property type="match status" value="1"/>
</dbReference>
<sequence>MTAPRAGRRTLLAAGLAAAALPRQALGQGGFPSRPVRIVVGAAPGSAPDIGLRLLADRLATLWRQPAVVENRVGAAGNLGAQAVARAPGDGHTLLFAQASPIVLNQHLMRSMPFDPARDLAPVSLLLMTPFILAARPGLGVETLDDLLRLARRAPGRITFATSGATSLPRFAAEQLARRAGVELSNIPYNGSPPALQDALAGRVDLVIDGTPLLAPQVRARALTPLAITAPSRFPGLEEVPTVAETFPGFQRVGWFGLLAPASTPPDLVTRLAADCRAVLADATLRARFLTELGAEAIGSLPEEFARFAAAEREELGDLSRQIGIVIE</sequence>
<keyword evidence="2" id="KW-0732">Signal</keyword>
<dbReference type="Proteomes" id="UP000475385">
    <property type="component" value="Unassembled WGS sequence"/>
</dbReference>
<keyword evidence="4" id="KW-1185">Reference proteome</keyword>
<dbReference type="Gene3D" id="3.40.190.150">
    <property type="entry name" value="Bordetella uptake gene, domain 1"/>
    <property type="match status" value="1"/>
</dbReference>
<protein>
    <submittedName>
        <fullName evidence="3">Tripartite tricarboxylate transporter substrate binding protein</fullName>
    </submittedName>
</protein>
<evidence type="ECO:0000313" key="3">
    <source>
        <dbReference type="EMBL" id="NGM23412.1"/>
    </source>
</evidence>
<proteinExistence type="inferred from homology"/>
<organism evidence="3 4">
    <name type="scientific">Falsiroseomonas algicola</name>
    <dbReference type="NCBI Taxonomy" id="2716930"/>
    <lineage>
        <taxon>Bacteria</taxon>
        <taxon>Pseudomonadati</taxon>
        <taxon>Pseudomonadota</taxon>
        <taxon>Alphaproteobacteria</taxon>
        <taxon>Acetobacterales</taxon>
        <taxon>Roseomonadaceae</taxon>
        <taxon>Falsiroseomonas</taxon>
    </lineage>
</organism>
<evidence type="ECO:0000256" key="2">
    <source>
        <dbReference type="SAM" id="SignalP"/>
    </source>
</evidence>
<comment type="similarity">
    <text evidence="1">Belongs to the UPF0065 (bug) family.</text>
</comment>
<evidence type="ECO:0000256" key="1">
    <source>
        <dbReference type="ARBA" id="ARBA00006987"/>
    </source>
</evidence>
<dbReference type="EMBL" id="JAAIKB010000015">
    <property type="protein sequence ID" value="NGM23412.1"/>
    <property type="molecule type" value="Genomic_DNA"/>
</dbReference>
<dbReference type="SUPFAM" id="SSF53850">
    <property type="entry name" value="Periplasmic binding protein-like II"/>
    <property type="match status" value="1"/>
</dbReference>
<gene>
    <name evidence="3" type="ORF">G3576_25590</name>
</gene>
<dbReference type="RefSeq" id="WP_164697335.1">
    <property type="nucleotide sequence ID" value="NZ_JAAIKB010000015.1"/>
</dbReference>
<feature type="signal peptide" evidence="2">
    <location>
        <begin position="1"/>
        <end position="25"/>
    </location>
</feature>
<comment type="caution">
    <text evidence="3">The sequence shown here is derived from an EMBL/GenBank/DDBJ whole genome shotgun (WGS) entry which is preliminary data.</text>
</comment>